<evidence type="ECO:0000256" key="3">
    <source>
        <dbReference type="ARBA" id="ARBA00022833"/>
    </source>
</evidence>
<evidence type="ECO:0000313" key="8">
    <source>
        <dbReference type="Proteomes" id="UP000193560"/>
    </source>
</evidence>
<evidence type="ECO:0000256" key="4">
    <source>
        <dbReference type="PROSITE-ProRule" id="PRU00322"/>
    </source>
</evidence>
<evidence type="ECO:0000256" key="5">
    <source>
        <dbReference type="SAM" id="MobiDB-lite"/>
    </source>
</evidence>
<dbReference type="AlphaFoldDB" id="A0A1X2I974"/>
<evidence type="ECO:0000259" key="6">
    <source>
        <dbReference type="PROSITE" id="PS50199"/>
    </source>
</evidence>
<proteinExistence type="predicted"/>
<keyword evidence="1" id="KW-0479">Metal-binding</keyword>
<sequence>MSIYRCPILYRPLQHTINTCLASGNNIGHSIRRYTTATSVLYQKNPMRLNQPQHSTPSNTSQTKVIKPRFRPGDWICPQCHFHNHAHRSKCGECATKADSSLRQAQRGDWICPHCEYYNFRQRLSCKQCEELRPSPSELSQKYQQRKRPHDD</sequence>
<dbReference type="InterPro" id="IPR001876">
    <property type="entry name" value="Znf_RanBP2"/>
</dbReference>
<dbReference type="GO" id="GO:0003729">
    <property type="term" value="F:mRNA binding"/>
    <property type="evidence" value="ECO:0007669"/>
    <property type="project" value="TreeGrafter"/>
</dbReference>
<dbReference type="SMART" id="SM00547">
    <property type="entry name" value="ZnF_RBZ"/>
    <property type="match status" value="2"/>
</dbReference>
<keyword evidence="2 4" id="KW-0863">Zinc-finger</keyword>
<feature type="domain" description="RanBP2-type" evidence="6">
    <location>
        <begin position="106"/>
        <end position="135"/>
    </location>
</feature>
<comment type="caution">
    <text evidence="7">The sequence shown here is derived from an EMBL/GenBank/DDBJ whole genome shotgun (WGS) entry which is preliminary data.</text>
</comment>
<dbReference type="PANTHER" id="PTHR23111">
    <property type="entry name" value="ZINC FINGER PROTEIN"/>
    <property type="match status" value="1"/>
</dbReference>
<keyword evidence="8" id="KW-1185">Reference proteome</keyword>
<dbReference type="STRING" id="90262.A0A1X2I974"/>
<dbReference type="InterPro" id="IPR036443">
    <property type="entry name" value="Znf_RanBP2_sf"/>
</dbReference>
<keyword evidence="3" id="KW-0862">Zinc</keyword>
<dbReference type="EMBL" id="MCGE01000020">
    <property type="protein sequence ID" value="ORZ11986.1"/>
    <property type="molecule type" value="Genomic_DNA"/>
</dbReference>
<dbReference type="GO" id="GO:0008270">
    <property type="term" value="F:zinc ion binding"/>
    <property type="evidence" value="ECO:0007669"/>
    <property type="project" value="UniProtKB-KW"/>
</dbReference>
<dbReference type="Proteomes" id="UP000193560">
    <property type="component" value="Unassembled WGS sequence"/>
</dbReference>
<dbReference type="PROSITE" id="PS01358">
    <property type="entry name" value="ZF_RANBP2_1"/>
    <property type="match status" value="2"/>
</dbReference>
<dbReference type="Gene3D" id="4.10.1060.10">
    <property type="entry name" value="Zinc finger, RanBP2-type"/>
    <property type="match status" value="2"/>
</dbReference>
<feature type="region of interest" description="Disordered" evidence="5">
    <location>
        <begin position="132"/>
        <end position="152"/>
    </location>
</feature>
<accession>A0A1X2I974</accession>
<feature type="domain" description="RanBP2-type" evidence="6">
    <location>
        <begin position="71"/>
        <end position="100"/>
    </location>
</feature>
<dbReference type="PANTHER" id="PTHR23111:SF40">
    <property type="entry name" value="RNA-BINDING PROTEIN INVOLVED IN HETEROCHROMATIN ASSEMBLY-RELATED"/>
    <property type="match status" value="1"/>
</dbReference>
<name>A0A1X2I974_9FUNG</name>
<evidence type="ECO:0000256" key="1">
    <source>
        <dbReference type="ARBA" id="ARBA00022723"/>
    </source>
</evidence>
<evidence type="ECO:0000256" key="2">
    <source>
        <dbReference type="ARBA" id="ARBA00022771"/>
    </source>
</evidence>
<dbReference type="PROSITE" id="PS50199">
    <property type="entry name" value="ZF_RANBP2_2"/>
    <property type="match status" value="2"/>
</dbReference>
<dbReference type="OrthoDB" id="448399at2759"/>
<evidence type="ECO:0000313" key="7">
    <source>
        <dbReference type="EMBL" id="ORZ11986.1"/>
    </source>
</evidence>
<organism evidence="7 8">
    <name type="scientific">Absidia repens</name>
    <dbReference type="NCBI Taxonomy" id="90262"/>
    <lineage>
        <taxon>Eukaryota</taxon>
        <taxon>Fungi</taxon>
        <taxon>Fungi incertae sedis</taxon>
        <taxon>Mucoromycota</taxon>
        <taxon>Mucoromycotina</taxon>
        <taxon>Mucoromycetes</taxon>
        <taxon>Mucorales</taxon>
        <taxon>Cunninghamellaceae</taxon>
        <taxon>Absidia</taxon>
    </lineage>
</organism>
<reference evidence="7 8" key="1">
    <citation type="submission" date="2016-07" db="EMBL/GenBank/DDBJ databases">
        <title>Pervasive Adenine N6-methylation of Active Genes in Fungi.</title>
        <authorList>
            <consortium name="DOE Joint Genome Institute"/>
            <person name="Mondo S.J."/>
            <person name="Dannebaum R.O."/>
            <person name="Kuo R.C."/>
            <person name="Labutti K."/>
            <person name="Haridas S."/>
            <person name="Kuo A."/>
            <person name="Salamov A."/>
            <person name="Ahrendt S.R."/>
            <person name="Lipzen A."/>
            <person name="Sullivan W."/>
            <person name="Andreopoulos W.B."/>
            <person name="Clum A."/>
            <person name="Lindquist E."/>
            <person name="Daum C."/>
            <person name="Ramamoorthy G.K."/>
            <person name="Gryganskyi A."/>
            <person name="Culley D."/>
            <person name="Magnuson J.K."/>
            <person name="James T.Y."/>
            <person name="O'Malley M.A."/>
            <person name="Stajich J.E."/>
            <person name="Spatafora J.W."/>
            <person name="Visel A."/>
            <person name="Grigoriev I.V."/>
        </authorList>
    </citation>
    <scope>NUCLEOTIDE SEQUENCE [LARGE SCALE GENOMIC DNA]</scope>
    <source>
        <strain evidence="7 8">NRRL 1336</strain>
    </source>
</reference>
<dbReference type="Pfam" id="PF00641">
    <property type="entry name" value="Zn_ribbon_RanBP"/>
    <property type="match status" value="2"/>
</dbReference>
<protein>
    <recommendedName>
        <fullName evidence="6">RanBP2-type domain-containing protein</fullName>
    </recommendedName>
</protein>
<gene>
    <name evidence="7" type="ORF">BCR42DRAFT_421014</name>
</gene>
<dbReference type="SUPFAM" id="SSF90209">
    <property type="entry name" value="Ran binding protein zinc finger-like"/>
    <property type="match status" value="2"/>
</dbReference>